<name>A0A8J8Q5D7_9EURY</name>
<dbReference type="Pfam" id="PF26478">
    <property type="entry name" value="DUF8151"/>
    <property type="match status" value="1"/>
</dbReference>
<feature type="transmembrane region" description="Helical" evidence="1">
    <location>
        <begin position="44"/>
        <end position="65"/>
    </location>
</feature>
<keyword evidence="1" id="KW-0472">Membrane</keyword>
<dbReference type="EMBL" id="PHNJ01000002">
    <property type="protein sequence ID" value="TYL39616.1"/>
    <property type="molecule type" value="Genomic_DNA"/>
</dbReference>
<keyword evidence="1" id="KW-0812">Transmembrane</keyword>
<sequence>MASELLAESLSLLLYTIVAAVLTAGGLAAEYASVQHLGSGEAAVALWLAVLGGVMLYAGVYGIGYQKVFASVRSS</sequence>
<dbReference type="Proteomes" id="UP000766904">
    <property type="component" value="Unassembled WGS sequence"/>
</dbReference>
<dbReference type="InterPro" id="IPR058464">
    <property type="entry name" value="DUF8151"/>
</dbReference>
<evidence type="ECO:0000313" key="3">
    <source>
        <dbReference type="EMBL" id="TYL39616.1"/>
    </source>
</evidence>
<keyword evidence="4" id="KW-1185">Reference proteome</keyword>
<feature type="transmembrane region" description="Helical" evidence="1">
    <location>
        <begin position="12"/>
        <end position="32"/>
    </location>
</feature>
<evidence type="ECO:0000313" key="4">
    <source>
        <dbReference type="Proteomes" id="UP000766904"/>
    </source>
</evidence>
<organism evidence="3 4">
    <name type="scientific">Natronococcus pandeyae</name>
    <dbReference type="NCBI Taxonomy" id="2055836"/>
    <lineage>
        <taxon>Archaea</taxon>
        <taxon>Methanobacteriati</taxon>
        <taxon>Methanobacteriota</taxon>
        <taxon>Stenosarchaea group</taxon>
        <taxon>Halobacteria</taxon>
        <taxon>Halobacteriales</taxon>
        <taxon>Natrialbaceae</taxon>
        <taxon>Natronococcus</taxon>
    </lineage>
</organism>
<evidence type="ECO:0000256" key="1">
    <source>
        <dbReference type="SAM" id="Phobius"/>
    </source>
</evidence>
<feature type="domain" description="DUF8151" evidence="2">
    <location>
        <begin position="3"/>
        <end position="73"/>
    </location>
</feature>
<gene>
    <name evidence="3" type="ORF">CV102_04820</name>
</gene>
<proteinExistence type="predicted"/>
<accession>A0A8J8Q5D7</accession>
<comment type="caution">
    <text evidence="3">The sequence shown here is derived from an EMBL/GenBank/DDBJ whole genome shotgun (WGS) entry which is preliminary data.</text>
</comment>
<evidence type="ECO:0000259" key="2">
    <source>
        <dbReference type="Pfam" id="PF26478"/>
    </source>
</evidence>
<protein>
    <recommendedName>
        <fullName evidence="2">DUF8151 domain-containing protein</fullName>
    </recommendedName>
</protein>
<keyword evidence="1" id="KW-1133">Transmembrane helix</keyword>
<dbReference type="AlphaFoldDB" id="A0A8J8Q5D7"/>
<reference evidence="3" key="1">
    <citation type="submission" date="2017-11" db="EMBL/GenBank/DDBJ databases">
        <authorList>
            <person name="Kajale S.C."/>
            <person name="Sharma A."/>
        </authorList>
    </citation>
    <scope>NUCLEOTIDE SEQUENCE</scope>
    <source>
        <strain evidence="3">LS1_42</strain>
    </source>
</reference>
<dbReference type="RefSeq" id="WP_148856751.1">
    <property type="nucleotide sequence ID" value="NZ_PHNJ01000002.1"/>
</dbReference>